<sequence length="121" mass="14127">MVNVTAVFDIGKTNKKFFLFDKDYKEVHKEYTSFEEIEDEDGYPTENLPALQEWLKSVFENILKASEFNVQAINFSTYGASFVHLDENGEVLTPLYNYTKPIDQSVIDSFIEKYEISKKIF</sequence>
<accession>A0ABY9XXJ0</accession>
<keyword evidence="2" id="KW-0418">Kinase</keyword>
<proteinExistence type="predicted"/>
<evidence type="ECO:0000313" key="3">
    <source>
        <dbReference type="Proteomes" id="UP001302806"/>
    </source>
</evidence>
<feature type="domain" description="Carbohydrate kinase FGGY N-terminal" evidence="1">
    <location>
        <begin position="6"/>
        <end position="111"/>
    </location>
</feature>
<keyword evidence="2" id="KW-0808">Transferase</keyword>
<dbReference type="Proteomes" id="UP001302806">
    <property type="component" value="Chromosome"/>
</dbReference>
<dbReference type="Pfam" id="PF00370">
    <property type="entry name" value="FGGY_N"/>
    <property type="match status" value="1"/>
</dbReference>
<protein>
    <submittedName>
        <fullName evidence="2">FGGY family carbohydrate kinase</fullName>
    </submittedName>
</protein>
<evidence type="ECO:0000259" key="1">
    <source>
        <dbReference type="Pfam" id="PF00370"/>
    </source>
</evidence>
<dbReference type="SUPFAM" id="SSF53067">
    <property type="entry name" value="Actin-like ATPase domain"/>
    <property type="match status" value="1"/>
</dbReference>
<dbReference type="Gene3D" id="3.30.420.40">
    <property type="match status" value="1"/>
</dbReference>
<dbReference type="RefSeq" id="WP_415866913.1">
    <property type="nucleotide sequence ID" value="NZ_CP134537.1"/>
</dbReference>
<dbReference type="InterPro" id="IPR043129">
    <property type="entry name" value="ATPase_NBD"/>
</dbReference>
<organism evidence="2 3">
    <name type="scientific">Thalassobellus suaedae</name>
    <dbReference type="NCBI Taxonomy" id="3074124"/>
    <lineage>
        <taxon>Bacteria</taxon>
        <taxon>Pseudomonadati</taxon>
        <taxon>Bacteroidota</taxon>
        <taxon>Flavobacteriia</taxon>
        <taxon>Flavobacteriales</taxon>
        <taxon>Flavobacteriaceae</taxon>
        <taxon>Thalassobellus</taxon>
    </lineage>
</organism>
<name>A0ABY9XXJ0_9FLAO</name>
<dbReference type="InterPro" id="IPR018484">
    <property type="entry name" value="FGGY_N"/>
</dbReference>
<reference evidence="2 3" key="1">
    <citation type="submission" date="2023-09" db="EMBL/GenBank/DDBJ databases">
        <title>Thalassobella suaedae gen. nov., sp. nov., a marine bacterium of the family Flavobacteriaceae isolated from a halophyte Suaeda japonica.</title>
        <authorList>
            <person name="Lee S.Y."/>
            <person name="Hwang C.Y."/>
        </authorList>
    </citation>
    <scope>NUCLEOTIDE SEQUENCE [LARGE SCALE GENOMIC DNA]</scope>
    <source>
        <strain evidence="2 3">HL-DH14</strain>
    </source>
</reference>
<evidence type="ECO:0000313" key="2">
    <source>
        <dbReference type="EMBL" id="WNH10677.1"/>
    </source>
</evidence>
<gene>
    <name evidence="2" type="ORF">RHP51_08540</name>
</gene>
<dbReference type="GO" id="GO:0016301">
    <property type="term" value="F:kinase activity"/>
    <property type="evidence" value="ECO:0007669"/>
    <property type="project" value="UniProtKB-KW"/>
</dbReference>
<dbReference type="EMBL" id="CP134537">
    <property type="protein sequence ID" value="WNH10677.1"/>
    <property type="molecule type" value="Genomic_DNA"/>
</dbReference>